<gene>
    <name evidence="2" type="ORF">EYF80_010670</name>
</gene>
<dbReference type="Proteomes" id="UP000314294">
    <property type="component" value="Unassembled WGS sequence"/>
</dbReference>
<proteinExistence type="predicted"/>
<accession>A0A4Z2IMH8</accession>
<evidence type="ECO:0000313" key="2">
    <source>
        <dbReference type="EMBL" id="TNN78991.1"/>
    </source>
</evidence>
<organism evidence="2 3">
    <name type="scientific">Liparis tanakae</name>
    <name type="common">Tanaka's snailfish</name>
    <dbReference type="NCBI Taxonomy" id="230148"/>
    <lineage>
        <taxon>Eukaryota</taxon>
        <taxon>Metazoa</taxon>
        <taxon>Chordata</taxon>
        <taxon>Craniata</taxon>
        <taxon>Vertebrata</taxon>
        <taxon>Euteleostomi</taxon>
        <taxon>Actinopterygii</taxon>
        <taxon>Neopterygii</taxon>
        <taxon>Teleostei</taxon>
        <taxon>Neoteleostei</taxon>
        <taxon>Acanthomorphata</taxon>
        <taxon>Eupercaria</taxon>
        <taxon>Perciformes</taxon>
        <taxon>Cottioidei</taxon>
        <taxon>Cottales</taxon>
        <taxon>Liparidae</taxon>
        <taxon>Liparis</taxon>
    </lineage>
</organism>
<name>A0A4Z2IMH8_9TELE</name>
<comment type="caution">
    <text evidence="2">The sequence shown here is derived from an EMBL/GenBank/DDBJ whole genome shotgun (WGS) entry which is preliminary data.</text>
</comment>
<evidence type="ECO:0000313" key="3">
    <source>
        <dbReference type="Proteomes" id="UP000314294"/>
    </source>
</evidence>
<dbReference type="AlphaFoldDB" id="A0A4Z2IMH8"/>
<keyword evidence="3" id="KW-1185">Reference proteome</keyword>
<sequence length="77" mass="8557">MSGAEEAGGEDDQRTRLPLRKIKYLLNTSANFHMGPRPAGPTEDSINPPEVDPGRQLNAVTSKQSFPPEKKRAREIR</sequence>
<feature type="compositionally biased region" description="Basic and acidic residues" evidence="1">
    <location>
        <begin position="68"/>
        <end position="77"/>
    </location>
</feature>
<protein>
    <submittedName>
        <fullName evidence="2">Uncharacterized protein</fullName>
    </submittedName>
</protein>
<feature type="region of interest" description="Disordered" evidence="1">
    <location>
        <begin position="29"/>
        <end position="77"/>
    </location>
</feature>
<reference evidence="2 3" key="1">
    <citation type="submission" date="2019-03" db="EMBL/GenBank/DDBJ databases">
        <title>First draft genome of Liparis tanakae, snailfish: a comprehensive survey of snailfish specific genes.</title>
        <authorList>
            <person name="Kim W."/>
            <person name="Song I."/>
            <person name="Jeong J.-H."/>
            <person name="Kim D."/>
            <person name="Kim S."/>
            <person name="Ryu S."/>
            <person name="Song J.Y."/>
            <person name="Lee S.K."/>
        </authorList>
    </citation>
    <scope>NUCLEOTIDE SEQUENCE [LARGE SCALE GENOMIC DNA]</scope>
    <source>
        <tissue evidence="2">Muscle</tissue>
    </source>
</reference>
<evidence type="ECO:0000256" key="1">
    <source>
        <dbReference type="SAM" id="MobiDB-lite"/>
    </source>
</evidence>
<dbReference type="EMBL" id="SRLO01000068">
    <property type="protein sequence ID" value="TNN78991.1"/>
    <property type="molecule type" value="Genomic_DNA"/>
</dbReference>